<comment type="caution">
    <text evidence="4">The sequence shown here is derived from an EMBL/GenBank/DDBJ whole genome shotgun (WGS) entry which is preliminary data.</text>
</comment>
<dbReference type="AlphaFoldDB" id="A0A939FS33"/>
<evidence type="ECO:0000313" key="4">
    <source>
        <dbReference type="EMBL" id="MBO0657080.1"/>
    </source>
</evidence>
<evidence type="ECO:0000256" key="2">
    <source>
        <dbReference type="ARBA" id="ARBA00023295"/>
    </source>
</evidence>
<protein>
    <submittedName>
        <fullName evidence="4">Cellulase family glycosylhydrolase</fullName>
    </submittedName>
</protein>
<dbReference type="GO" id="GO:0004553">
    <property type="term" value="F:hydrolase activity, hydrolyzing O-glycosyl compounds"/>
    <property type="evidence" value="ECO:0007669"/>
    <property type="project" value="InterPro"/>
</dbReference>
<keyword evidence="2" id="KW-0326">Glycosidase</keyword>
<evidence type="ECO:0000313" key="5">
    <source>
        <dbReference type="Proteomes" id="UP000664781"/>
    </source>
</evidence>
<dbReference type="InterPro" id="IPR017853">
    <property type="entry name" value="GH"/>
</dbReference>
<proteinExistence type="predicted"/>
<dbReference type="InterPro" id="IPR001547">
    <property type="entry name" value="Glyco_hydro_5"/>
</dbReference>
<dbReference type="SUPFAM" id="SSF51445">
    <property type="entry name" value="(Trans)glycosidases"/>
    <property type="match status" value="1"/>
</dbReference>
<reference evidence="4" key="1">
    <citation type="submission" date="2021-03" db="EMBL/GenBank/DDBJ databases">
        <title>Streptomyces strains.</title>
        <authorList>
            <person name="Lund M.B."/>
            <person name="Toerring T."/>
        </authorList>
    </citation>
    <scope>NUCLEOTIDE SEQUENCE</scope>
    <source>
        <strain evidence="4">JCM 4242</strain>
    </source>
</reference>
<gene>
    <name evidence="4" type="ORF">J1792_31410</name>
</gene>
<keyword evidence="5" id="KW-1185">Reference proteome</keyword>
<dbReference type="EMBL" id="JAFMOF010000006">
    <property type="protein sequence ID" value="MBO0657080.1"/>
    <property type="molecule type" value="Genomic_DNA"/>
</dbReference>
<name>A0A939FS33_9ACTN</name>
<evidence type="ECO:0000259" key="3">
    <source>
        <dbReference type="Pfam" id="PF00150"/>
    </source>
</evidence>
<dbReference type="Pfam" id="PF00150">
    <property type="entry name" value="Cellulase"/>
    <property type="match status" value="1"/>
</dbReference>
<dbReference type="Gene3D" id="3.20.20.80">
    <property type="entry name" value="Glycosidases"/>
    <property type="match status" value="1"/>
</dbReference>
<dbReference type="RefSeq" id="WP_207248723.1">
    <property type="nucleotide sequence ID" value="NZ_JAFMOF010000006.1"/>
</dbReference>
<feature type="domain" description="Glycoside hydrolase family 5" evidence="3">
    <location>
        <begin position="123"/>
        <end position="420"/>
    </location>
</feature>
<dbReference type="PANTHER" id="PTHR31263">
    <property type="entry name" value="CELLULASE FAMILY PROTEIN (AFU_ORTHOLOGUE AFUA_5G14560)"/>
    <property type="match status" value="1"/>
</dbReference>
<sequence>MASIPTTPLGRLFARPVTAAAVGLALVAIGACPAVARPVSLAAEPLAKSSPATGSALAASWAGPLSTRGRYVVDANGNRFRLRSGSWHGASGTWNGSGDINDPANHHAGEKADQMPLGLDRAPISSILNGFHDLGLNSIRLPFSNAMIKDSRPVTDASVAANPHLRGKTPLQVYDAVVQELTSHGFAVVLNNHTSSSRWCCGHDENAMWNSNQSTATWEADWIAMAKRYKDNPRVVGADLYNEVRPHKIDFPNWGGNGGGQDWFSAAQRTADRILTEANPDLLVIIEGINWTGIPGLGGYRPHLQPARTVSHTLAVSDKLVYSAHFYGYTGSRHTGASSGLGATSDPRYQDLSPDELKATLNREAFFVSQETGQHFTHPLWISEFGVGGRNETNQKSKDWFRNFVQYLIDTDADYAYWPITGWTESNNGWALLEWDKNGARRSVLDSNGTHDWRAEHWKRLAASPGHTGPVARTDTYSMLDIDHTDHIASLRMRSAGDWDNGYRKAACPDGQRLIGLSRAGTGGYGRGLCTNAGGSNLWQPGAPHTVITSEPSPLPGDDWAPGQTKIQCPNNHMMIGYSTDRSWAHAALCAKTDSARGTTSRTLWFDAGDNRPTGNPGGEFANGNHKAQCRANEYLAGLAYTGLVKRPNAVLCRSLG</sequence>
<organism evidence="4 5">
    <name type="scientific">Streptomyces triculaminicus</name>
    <dbReference type="NCBI Taxonomy" id="2816232"/>
    <lineage>
        <taxon>Bacteria</taxon>
        <taxon>Bacillati</taxon>
        <taxon>Actinomycetota</taxon>
        <taxon>Actinomycetes</taxon>
        <taxon>Kitasatosporales</taxon>
        <taxon>Streptomycetaceae</taxon>
        <taxon>Streptomyces</taxon>
    </lineage>
</organism>
<dbReference type="PANTHER" id="PTHR31263:SF0">
    <property type="entry name" value="CELLULASE FAMILY PROTEIN (AFU_ORTHOLOGUE AFUA_5G14560)"/>
    <property type="match status" value="1"/>
</dbReference>
<dbReference type="PROSITE" id="PS00659">
    <property type="entry name" value="GLYCOSYL_HYDROL_F5"/>
    <property type="match status" value="1"/>
</dbReference>
<keyword evidence="1" id="KW-0378">Hydrolase</keyword>
<dbReference type="Proteomes" id="UP000664781">
    <property type="component" value="Unassembled WGS sequence"/>
</dbReference>
<dbReference type="GO" id="GO:0000272">
    <property type="term" value="P:polysaccharide catabolic process"/>
    <property type="evidence" value="ECO:0007669"/>
    <property type="project" value="InterPro"/>
</dbReference>
<evidence type="ECO:0000256" key="1">
    <source>
        <dbReference type="ARBA" id="ARBA00022801"/>
    </source>
</evidence>
<accession>A0A939FS33</accession>
<dbReference type="InterPro" id="IPR018087">
    <property type="entry name" value="Glyco_hydro_5_CS"/>
</dbReference>